<proteinExistence type="predicted"/>
<evidence type="ECO:0000313" key="2">
    <source>
        <dbReference type="EMBL" id="KAH3701160.1"/>
    </source>
</evidence>
<feature type="region of interest" description="Disordered" evidence="1">
    <location>
        <begin position="104"/>
        <end position="125"/>
    </location>
</feature>
<sequence>MISTIHKDISESVTVYVTLECTGRADEGTRRVKPTSSLEDDEDDCCSPDVDSSRCPSDPFQYKVASIATNTSQRFDWNPHRCMWGGGKLQRARHGLGLGFGLVLGPKPNPNPNPNPTPNPNPYPNLFLGLSPLTMPRPNDNSEWRLESLF</sequence>
<name>A0A9D4BFI6_DREPO</name>
<feature type="compositionally biased region" description="Pro residues" evidence="1">
    <location>
        <begin position="107"/>
        <end position="123"/>
    </location>
</feature>
<protein>
    <submittedName>
        <fullName evidence="2">Uncharacterized protein</fullName>
    </submittedName>
</protein>
<keyword evidence="3" id="KW-1185">Reference proteome</keyword>
<dbReference type="Proteomes" id="UP000828390">
    <property type="component" value="Unassembled WGS sequence"/>
</dbReference>
<organism evidence="2 3">
    <name type="scientific">Dreissena polymorpha</name>
    <name type="common">Zebra mussel</name>
    <name type="synonym">Mytilus polymorpha</name>
    <dbReference type="NCBI Taxonomy" id="45954"/>
    <lineage>
        <taxon>Eukaryota</taxon>
        <taxon>Metazoa</taxon>
        <taxon>Spiralia</taxon>
        <taxon>Lophotrochozoa</taxon>
        <taxon>Mollusca</taxon>
        <taxon>Bivalvia</taxon>
        <taxon>Autobranchia</taxon>
        <taxon>Heteroconchia</taxon>
        <taxon>Euheterodonta</taxon>
        <taxon>Imparidentia</taxon>
        <taxon>Neoheterodontei</taxon>
        <taxon>Myida</taxon>
        <taxon>Dreissenoidea</taxon>
        <taxon>Dreissenidae</taxon>
        <taxon>Dreissena</taxon>
    </lineage>
</organism>
<comment type="caution">
    <text evidence="2">The sequence shown here is derived from an EMBL/GenBank/DDBJ whole genome shotgun (WGS) entry which is preliminary data.</text>
</comment>
<dbReference type="EMBL" id="JAIWYP010000015">
    <property type="protein sequence ID" value="KAH3701160.1"/>
    <property type="molecule type" value="Genomic_DNA"/>
</dbReference>
<evidence type="ECO:0000256" key="1">
    <source>
        <dbReference type="SAM" id="MobiDB-lite"/>
    </source>
</evidence>
<reference evidence="2" key="2">
    <citation type="submission" date="2020-11" db="EMBL/GenBank/DDBJ databases">
        <authorList>
            <person name="McCartney M.A."/>
            <person name="Auch B."/>
            <person name="Kono T."/>
            <person name="Mallez S."/>
            <person name="Becker A."/>
            <person name="Gohl D.M."/>
            <person name="Silverstein K.A.T."/>
            <person name="Koren S."/>
            <person name="Bechman K.B."/>
            <person name="Herman A."/>
            <person name="Abrahante J.E."/>
            <person name="Garbe J."/>
        </authorList>
    </citation>
    <scope>NUCLEOTIDE SEQUENCE</scope>
    <source>
        <strain evidence="2">Duluth1</strain>
        <tissue evidence="2">Whole animal</tissue>
    </source>
</reference>
<gene>
    <name evidence="2" type="ORF">DPMN_076143</name>
</gene>
<feature type="region of interest" description="Disordered" evidence="1">
    <location>
        <begin position="30"/>
        <end position="51"/>
    </location>
</feature>
<reference evidence="2" key="1">
    <citation type="journal article" date="2019" name="bioRxiv">
        <title>The Genome of the Zebra Mussel, Dreissena polymorpha: A Resource for Invasive Species Research.</title>
        <authorList>
            <person name="McCartney M.A."/>
            <person name="Auch B."/>
            <person name="Kono T."/>
            <person name="Mallez S."/>
            <person name="Zhang Y."/>
            <person name="Obille A."/>
            <person name="Becker A."/>
            <person name="Abrahante J.E."/>
            <person name="Garbe J."/>
            <person name="Badalamenti J.P."/>
            <person name="Herman A."/>
            <person name="Mangelson H."/>
            <person name="Liachko I."/>
            <person name="Sullivan S."/>
            <person name="Sone E.D."/>
            <person name="Koren S."/>
            <person name="Silverstein K.A.T."/>
            <person name="Beckman K.B."/>
            <person name="Gohl D.M."/>
        </authorList>
    </citation>
    <scope>NUCLEOTIDE SEQUENCE</scope>
    <source>
        <strain evidence="2">Duluth1</strain>
        <tissue evidence="2">Whole animal</tissue>
    </source>
</reference>
<dbReference type="AlphaFoldDB" id="A0A9D4BFI6"/>
<evidence type="ECO:0000313" key="3">
    <source>
        <dbReference type="Proteomes" id="UP000828390"/>
    </source>
</evidence>
<accession>A0A9D4BFI6</accession>